<evidence type="ECO:0000256" key="1">
    <source>
        <dbReference type="ARBA" id="ARBA00004141"/>
    </source>
</evidence>
<dbReference type="SUPFAM" id="SSF103481">
    <property type="entry name" value="Multidrug resistance efflux transporter EmrE"/>
    <property type="match status" value="1"/>
</dbReference>
<dbReference type="NCBIfam" id="TIGR00803">
    <property type="entry name" value="nst"/>
    <property type="match status" value="1"/>
</dbReference>
<feature type="region of interest" description="Disordered" evidence="5">
    <location>
        <begin position="431"/>
        <end position="454"/>
    </location>
</feature>
<dbReference type="OrthoDB" id="5575at2759"/>
<feature type="transmembrane region" description="Helical" evidence="6">
    <location>
        <begin position="20"/>
        <end position="38"/>
    </location>
</feature>
<feature type="transmembrane region" description="Helical" evidence="6">
    <location>
        <begin position="343"/>
        <end position="360"/>
    </location>
</feature>
<dbReference type="InterPro" id="IPR037185">
    <property type="entry name" value="EmrE-like"/>
</dbReference>
<dbReference type="PIRSF" id="PIRSF005799">
    <property type="entry name" value="UDP-gal_transpt"/>
    <property type="match status" value="1"/>
</dbReference>
<dbReference type="HOGENOM" id="CLU_024645_2_0_1"/>
<keyword evidence="8" id="KW-1185">Reference proteome</keyword>
<keyword evidence="2 6" id="KW-0812">Transmembrane</keyword>
<evidence type="ECO:0000256" key="6">
    <source>
        <dbReference type="SAM" id="Phobius"/>
    </source>
</evidence>
<evidence type="ECO:0000256" key="2">
    <source>
        <dbReference type="ARBA" id="ARBA00022692"/>
    </source>
</evidence>
<gene>
    <name evidence="7" type="ORF">DOTSEDRAFT_87880</name>
</gene>
<dbReference type="AlphaFoldDB" id="N1PQ64"/>
<dbReference type="InterPro" id="IPR007271">
    <property type="entry name" value="Nuc_sug_transpt"/>
</dbReference>
<dbReference type="GO" id="GO:0097624">
    <property type="term" value="P:UDP-galactose transmembrane import into Golgi lumen"/>
    <property type="evidence" value="ECO:0007669"/>
    <property type="project" value="EnsemblFungi"/>
</dbReference>
<keyword evidence="4 6" id="KW-0472">Membrane</keyword>
<dbReference type="Pfam" id="PF04142">
    <property type="entry name" value="Nuc_sug_transp"/>
    <property type="match status" value="1"/>
</dbReference>
<evidence type="ECO:0000256" key="4">
    <source>
        <dbReference type="ARBA" id="ARBA00023136"/>
    </source>
</evidence>
<feature type="transmembrane region" description="Helical" evidence="6">
    <location>
        <begin position="129"/>
        <end position="148"/>
    </location>
</feature>
<keyword evidence="3 6" id="KW-1133">Transmembrane helix</keyword>
<reference evidence="7 8" key="2">
    <citation type="journal article" date="2012" name="PLoS Pathog.">
        <title>Diverse lifestyles and strategies of plant pathogenesis encoded in the genomes of eighteen Dothideomycetes fungi.</title>
        <authorList>
            <person name="Ohm R.A."/>
            <person name="Feau N."/>
            <person name="Henrissat B."/>
            <person name="Schoch C.L."/>
            <person name="Horwitz B.A."/>
            <person name="Barry K.W."/>
            <person name="Condon B.J."/>
            <person name="Copeland A.C."/>
            <person name="Dhillon B."/>
            <person name="Glaser F."/>
            <person name="Hesse C.N."/>
            <person name="Kosti I."/>
            <person name="LaButti K."/>
            <person name="Lindquist E.A."/>
            <person name="Lucas S."/>
            <person name="Salamov A.A."/>
            <person name="Bradshaw R.E."/>
            <person name="Ciuffetti L."/>
            <person name="Hamelin R.C."/>
            <person name="Kema G.H.J."/>
            <person name="Lawrence C."/>
            <person name="Scott J.A."/>
            <person name="Spatafora J.W."/>
            <person name="Turgeon B.G."/>
            <person name="de Wit P.J.G.M."/>
            <person name="Zhong S."/>
            <person name="Goodwin S.B."/>
            <person name="Grigoriev I.V."/>
        </authorList>
    </citation>
    <scope>NUCLEOTIDE SEQUENCE [LARGE SCALE GENOMIC DNA]</scope>
    <source>
        <strain evidence="8">NZE10 / CBS 128990</strain>
    </source>
</reference>
<dbReference type="EMBL" id="KB446538">
    <property type="protein sequence ID" value="EME45571.1"/>
    <property type="molecule type" value="Genomic_DNA"/>
</dbReference>
<dbReference type="OMA" id="IEEDMMT"/>
<evidence type="ECO:0000256" key="3">
    <source>
        <dbReference type="ARBA" id="ARBA00022989"/>
    </source>
</evidence>
<feature type="transmembrane region" description="Helical" evidence="6">
    <location>
        <begin position="239"/>
        <end position="260"/>
    </location>
</feature>
<proteinExistence type="predicted"/>
<evidence type="ECO:0000313" key="8">
    <source>
        <dbReference type="Proteomes" id="UP000016933"/>
    </source>
</evidence>
<dbReference type="GO" id="GO:0000139">
    <property type="term" value="C:Golgi membrane"/>
    <property type="evidence" value="ECO:0007669"/>
    <property type="project" value="EnsemblFungi"/>
</dbReference>
<reference evidence="8" key="1">
    <citation type="journal article" date="2012" name="PLoS Genet.">
        <title>The genomes of the fungal plant pathogens Cladosporium fulvum and Dothistroma septosporum reveal adaptation to different hosts and lifestyles but also signatures of common ancestry.</title>
        <authorList>
            <person name="de Wit P.J.G.M."/>
            <person name="van der Burgt A."/>
            <person name="Oekmen B."/>
            <person name="Stergiopoulos I."/>
            <person name="Abd-Elsalam K.A."/>
            <person name="Aerts A.L."/>
            <person name="Bahkali A.H."/>
            <person name="Beenen H.G."/>
            <person name="Chettri P."/>
            <person name="Cox M.P."/>
            <person name="Datema E."/>
            <person name="de Vries R.P."/>
            <person name="Dhillon B."/>
            <person name="Ganley A.R."/>
            <person name="Griffiths S.A."/>
            <person name="Guo Y."/>
            <person name="Hamelin R.C."/>
            <person name="Henrissat B."/>
            <person name="Kabir M.S."/>
            <person name="Jashni M.K."/>
            <person name="Kema G."/>
            <person name="Klaubauf S."/>
            <person name="Lapidus A."/>
            <person name="Levasseur A."/>
            <person name="Lindquist E."/>
            <person name="Mehrabi R."/>
            <person name="Ohm R.A."/>
            <person name="Owen T.J."/>
            <person name="Salamov A."/>
            <person name="Schwelm A."/>
            <person name="Schijlen E."/>
            <person name="Sun H."/>
            <person name="van den Burg H.A."/>
            <person name="van Ham R.C.H.J."/>
            <person name="Zhang S."/>
            <person name="Goodwin S.B."/>
            <person name="Grigoriev I.V."/>
            <person name="Collemare J."/>
            <person name="Bradshaw R.E."/>
        </authorList>
    </citation>
    <scope>NUCLEOTIDE SEQUENCE [LARGE SCALE GENOMIC DNA]</scope>
    <source>
        <strain evidence="8">NZE10 / CBS 128990</strain>
    </source>
</reference>
<sequence>MATESGRRQAALAGIPVRDLVLGALVVQNAALVLLMHYSRVMPLVNGDRYFASTAVFLSEVVKFSFFLSMALYEIATSPQTPDTSTVSELAEALSKAVFTGDSWKLAMPAVLFAATNSLQYVAASNLDAATFAITYQLKIVSAAMFGISLMGRVLNVRKWLSLGVLALGILVVQISYVSRQGRVLSIKDLREGVSFKSPRSIWDMEAEGNVAAGQLNKRSATYEGIDDDVAAANPKMNASIGLAAAVLGCILSGLACVYFERTLKAKGDTRVSIWVRNLQLSFYSIWPALFLGVFFMDGEHLSRTGFFTGYNFIVWAVIFLQAIGGILVALALNHSDSLTKSLATSVSTVITFLTSVVFLEFHTTLFYLLGMIATTGAAFLHNSNPEERRPRLPPINVTQYEKDGGQGYFDIEAVATAGRSPLRDPMREALVTSRPGTPVSERHFRPKSAKRGQ</sequence>
<dbReference type="PANTHER" id="PTHR10231">
    <property type="entry name" value="NUCLEOTIDE-SUGAR TRANSMEMBRANE TRANSPORTER"/>
    <property type="match status" value="1"/>
</dbReference>
<name>N1PQ64_DOTSN</name>
<dbReference type="GO" id="GO:0005459">
    <property type="term" value="F:UDP-galactose transmembrane transporter activity"/>
    <property type="evidence" value="ECO:0007669"/>
    <property type="project" value="EnsemblFungi"/>
</dbReference>
<feature type="compositionally biased region" description="Basic residues" evidence="5">
    <location>
        <begin position="445"/>
        <end position="454"/>
    </location>
</feature>
<feature type="transmembrane region" description="Helical" evidence="6">
    <location>
        <begin position="160"/>
        <end position="179"/>
    </location>
</feature>
<evidence type="ECO:0000313" key="7">
    <source>
        <dbReference type="EMBL" id="EME45571.1"/>
    </source>
</evidence>
<feature type="transmembrane region" description="Helical" evidence="6">
    <location>
        <begin position="281"/>
        <end position="297"/>
    </location>
</feature>
<dbReference type="STRING" id="675120.N1PQ64"/>
<feature type="transmembrane region" description="Helical" evidence="6">
    <location>
        <begin position="309"/>
        <end position="331"/>
    </location>
</feature>
<organism evidence="7 8">
    <name type="scientific">Dothistroma septosporum (strain NZE10 / CBS 128990)</name>
    <name type="common">Red band needle blight fungus</name>
    <name type="synonym">Mycosphaerella pini</name>
    <dbReference type="NCBI Taxonomy" id="675120"/>
    <lineage>
        <taxon>Eukaryota</taxon>
        <taxon>Fungi</taxon>
        <taxon>Dikarya</taxon>
        <taxon>Ascomycota</taxon>
        <taxon>Pezizomycotina</taxon>
        <taxon>Dothideomycetes</taxon>
        <taxon>Dothideomycetidae</taxon>
        <taxon>Mycosphaerellales</taxon>
        <taxon>Mycosphaerellaceae</taxon>
        <taxon>Dothistroma</taxon>
    </lineage>
</organism>
<dbReference type="Proteomes" id="UP000016933">
    <property type="component" value="Unassembled WGS sequence"/>
</dbReference>
<accession>N1PQ64</accession>
<evidence type="ECO:0000256" key="5">
    <source>
        <dbReference type="SAM" id="MobiDB-lite"/>
    </source>
</evidence>
<comment type="subcellular location">
    <subcellularLocation>
        <location evidence="1">Membrane</location>
        <topology evidence="1">Multi-pass membrane protein</topology>
    </subcellularLocation>
</comment>
<protein>
    <submittedName>
        <fullName evidence="7">Uncharacterized protein</fullName>
    </submittedName>
</protein>
<dbReference type="eggNOG" id="KOG2234">
    <property type="taxonomic scope" value="Eukaryota"/>
</dbReference>